<dbReference type="InterPro" id="IPR056524">
    <property type="entry name" value="KIF6/9_C"/>
</dbReference>
<feature type="region of interest" description="Disordered" evidence="1">
    <location>
        <begin position="105"/>
        <end position="164"/>
    </location>
</feature>
<gene>
    <name evidence="3" type="ORF">SCF082_LOCUS34374</name>
</gene>
<evidence type="ECO:0000259" key="2">
    <source>
        <dbReference type="Pfam" id="PF23735"/>
    </source>
</evidence>
<comment type="caution">
    <text evidence="3">The sequence shown here is derived from an EMBL/GenBank/DDBJ whole genome shotgun (WGS) entry which is preliminary data.</text>
</comment>
<name>A0ABP0P048_9DINO</name>
<evidence type="ECO:0000313" key="3">
    <source>
        <dbReference type="EMBL" id="CAK9068154.1"/>
    </source>
</evidence>
<proteinExistence type="predicted"/>
<keyword evidence="4" id="KW-1185">Reference proteome</keyword>
<reference evidence="3 4" key="1">
    <citation type="submission" date="2024-02" db="EMBL/GenBank/DDBJ databases">
        <authorList>
            <person name="Chen Y."/>
            <person name="Shah S."/>
            <person name="Dougan E. K."/>
            <person name="Thang M."/>
            <person name="Chan C."/>
        </authorList>
    </citation>
    <scope>NUCLEOTIDE SEQUENCE [LARGE SCALE GENOMIC DNA]</scope>
</reference>
<evidence type="ECO:0000256" key="1">
    <source>
        <dbReference type="SAM" id="MobiDB-lite"/>
    </source>
</evidence>
<dbReference type="Pfam" id="PF23735">
    <property type="entry name" value="KIF9"/>
    <property type="match status" value="1"/>
</dbReference>
<feature type="domain" description="Kinesin-like protein KIF6/9 C-terminal" evidence="2">
    <location>
        <begin position="51"/>
        <end position="96"/>
    </location>
</feature>
<accession>A0ABP0P048</accession>
<evidence type="ECO:0000313" key="4">
    <source>
        <dbReference type="Proteomes" id="UP001642464"/>
    </source>
</evidence>
<organism evidence="3 4">
    <name type="scientific">Durusdinium trenchii</name>
    <dbReference type="NCBI Taxonomy" id="1381693"/>
    <lineage>
        <taxon>Eukaryota</taxon>
        <taxon>Sar</taxon>
        <taxon>Alveolata</taxon>
        <taxon>Dinophyceae</taxon>
        <taxon>Suessiales</taxon>
        <taxon>Symbiodiniaceae</taxon>
        <taxon>Durusdinium</taxon>
    </lineage>
</organism>
<dbReference type="EMBL" id="CAXAMM010031446">
    <property type="protein sequence ID" value="CAK9068154.1"/>
    <property type="molecule type" value="Genomic_DNA"/>
</dbReference>
<dbReference type="Proteomes" id="UP001642464">
    <property type="component" value="Unassembled WGS sequence"/>
</dbReference>
<protein>
    <recommendedName>
        <fullName evidence="2">Kinesin-like protein KIF6/9 C-terminal domain-containing protein</fullName>
    </recommendedName>
</protein>
<sequence>MQFQRVASKASPNISEQSWSLLCFTSPSEEPTRSLERSLTTRRTIFPSEVKISTYKKSMERLKWVKAEIEKYRSAAEENKERLQRDFEAWYLSLQAHQASVAGAEAVRPASAQSPAAVVESSPRSNSAQESRKAPGAHEGVLAASGVPQEPPATSLTGHQQTDDDIRAYFAAVANLESR</sequence>